<sequence length="243" mass="27445">MNMGSRFQPMNLGIIDTLKKEFKFSIFSDLIAILSLSDQKRLELEQKARMVVPKGAAGIQYGRSPHIFDAMVTIKAAWESLSRETIQNSWALSTLIPGLDRISEHKECHIVHDMCAMLSCISLNSTYGEISTEIVEWMAIDDNESHILREEIQRDIDELLHAPSLRLDSPTAAIIDPPTPTPWIGDEPFVQMVMSVEDQLGHPRMQTILGDQQVQSTVQALRAVVRQLRRDTLLRKAGRTVEL</sequence>
<dbReference type="AlphaFoldDB" id="A0A1W0A2M8"/>
<proteinExistence type="predicted"/>
<evidence type="ECO:0000259" key="1">
    <source>
        <dbReference type="Pfam" id="PF03184"/>
    </source>
</evidence>
<dbReference type="GO" id="GO:0003676">
    <property type="term" value="F:nucleic acid binding"/>
    <property type="evidence" value="ECO:0007669"/>
    <property type="project" value="InterPro"/>
</dbReference>
<dbReference type="InterPro" id="IPR004875">
    <property type="entry name" value="DDE_SF_endonuclease_dom"/>
</dbReference>
<evidence type="ECO:0000313" key="2">
    <source>
        <dbReference type="EMBL" id="OQS04534.1"/>
    </source>
</evidence>
<reference evidence="2 3" key="1">
    <citation type="journal article" date="2014" name="Genome Biol. Evol.">
        <title>The secreted proteins of Achlya hypogyna and Thraustotheca clavata identify the ancestral oomycete secretome and reveal gene acquisitions by horizontal gene transfer.</title>
        <authorList>
            <person name="Misner I."/>
            <person name="Blouin N."/>
            <person name="Leonard G."/>
            <person name="Richards T.A."/>
            <person name="Lane C.E."/>
        </authorList>
    </citation>
    <scope>NUCLEOTIDE SEQUENCE [LARGE SCALE GENOMIC DNA]</scope>
    <source>
        <strain evidence="2 3">ATCC 34112</strain>
    </source>
</reference>
<dbReference type="Proteomes" id="UP000243217">
    <property type="component" value="Unassembled WGS sequence"/>
</dbReference>
<evidence type="ECO:0000313" key="3">
    <source>
        <dbReference type="Proteomes" id="UP000243217"/>
    </source>
</evidence>
<feature type="domain" description="DDE-1" evidence="1">
    <location>
        <begin position="3"/>
        <end position="90"/>
    </location>
</feature>
<protein>
    <recommendedName>
        <fullName evidence="1">DDE-1 domain-containing protein</fullName>
    </recommendedName>
</protein>
<dbReference type="Pfam" id="PF03184">
    <property type="entry name" value="DDE_1"/>
    <property type="match status" value="1"/>
</dbReference>
<name>A0A1W0A2M8_9STRA</name>
<accession>A0A1W0A2M8</accession>
<comment type="caution">
    <text evidence="2">The sequence shown here is derived from an EMBL/GenBank/DDBJ whole genome shotgun (WGS) entry which is preliminary data.</text>
</comment>
<keyword evidence="3" id="KW-1185">Reference proteome</keyword>
<organism evidence="2 3">
    <name type="scientific">Thraustotheca clavata</name>
    <dbReference type="NCBI Taxonomy" id="74557"/>
    <lineage>
        <taxon>Eukaryota</taxon>
        <taxon>Sar</taxon>
        <taxon>Stramenopiles</taxon>
        <taxon>Oomycota</taxon>
        <taxon>Saprolegniomycetes</taxon>
        <taxon>Saprolegniales</taxon>
        <taxon>Achlyaceae</taxon>
        <taxon>Thraustotheca</taxon>
    </lineage>
</organism>
<dbReference type="EMBL" id="JNBS01000600">
    <property type="protein sequence ID" value="OQS04534.1"/>
    <property type="molecule type" value="Genomic_DNA"/>
</dbReference>
<dbReference type="STRING" id="74557.A0A1W0A2M8"/>
<dbReference type="OrthoDB" id="166580at2759"/>
<gene>
    <name evidence="2" type="ORF">THRCLA_20860</name>
</gene>